<dbReference type="Proteomes" id="UP000035763">
    <property type="component" value="Unassembled WGS sequence"/>
</dbReference>
<name>W6K0Z5_9MICO</name>
<evidence type="ECO:0008006" key="3">
    <source>
        <dbReference type="Google" id="ProtNLM"/>
    </source>
</evidence>
<gene>
    <name evidence="1" type="ORF">BN11_810002</name>
</gene>
<evidence type="ECO:0000313" key="1">
    <source>
        <dbReference type="EMBL" id="CCH75563.1"/>
    </source>
</evidence>
<proteinExistence type="predicted"/>
<dbReference type="EMBL" id="CAJA01000509">
    <property type="protein sequence ID" value="CCH75563.1"/>
    <property type="molecule type" value="Genomic_DNA"/>
</dbReference>
<protein>
    <recommendedName>
        <fullName evidence="3">DUF3052 domain-containing protein</fullName>
    </recommendedName>
</protein>
<accession>W6K0Z5</accession>
<reference evidence="1 2" key="1">
    <citation type="journal article" date="2013" name="ISME J.">
        <title>A metabolic model for members of the genus Tetrasphaera involved in enhanced biological phosphorus removal.</title>
        <authorList>
            <person name="Kristiansen R."/>
            <person name="Nguyen H.T.T."/>
            <person name="Saunders A.M."/>
            <person name="Nielsen J.L."/>
            <person name="Wimmer R."/>
            <person name="Le V.Q."/>
            <person name="McIlroy S.J."/>
            <person name="Petrovski S."/>
            <person name="Seviour R.J."/>
            <person name="Calteau A."/>
            <person name="Nielsen K.L."/>
            <person name="Nielsen P.H."/>
        </authorList>
    </citation>
    <scope>NUCLEOTIDE SEQUENCE [LARGE SCALE GENOMIC DNA]</scope>
    <source>
        <strain evidence="1 2">Ben110</strain>
    </source>
</reference>
<evidence type="ECO:0000313" key="2">
    <source>
        <dbReference type="Proteomes" id="UP000035763"/>
    </source>
</evidence>
<dbReference type="AlphaFoldDB" id="W6K0Z5"/>
<comment type="caution">
    <text evidence="1">The sequence shown here is derived from an EMBL/GenBank/DDBJ whole genome shotgun (WGS) entry which is preliminary data.</text>
</comment>
<keyword evidence="2" id="KW-1185">Reference proteome</keyword>
<dbReference type="InterPro" id="IPR021412">
    <property type="entry name" value="DUF3052"/>
</dbReference>
<dbReference type="STRING" id="1193182.BN11_810002"/>
<organism evidence="1 2">
    <name type="scientific">Nostocoides australiense Ben110</name>
    <dbReference type="NCBI Taxonomy" id="1193182"/>
    <lineage>
        <taxon>Bacteria</taxon>
        <taxon>Bacillati</taxon>
        <taxon>Actinomycetota</taxon>
        <taxon>Actinomycetes</taxon>
        <taxon>Micrococcales</taxon>
        <taxon>Intrasporangiaceae</taxon>
        <taxon>Nostocoides</taxon>
    </lineage>
</organism>
<sequence>MPATPRQANLQLIRLARRLPPTLPARYRPLARAQKDPEWMDGVNGVNTPAAGPSGLPKLGFSAGQVVQEYGYDDDVDHDFRYAVEDVIGSELEYDDFTGVADGVLLWWRDGDGDLVDALVDVLTNLAEGAGIVVLTPKAGRVGEVDAAEIEESAVTAGLHATANVSIGSDWSASRLLAPKNSRR</sequence>
<dbReference type="Pfam" id="PF11253">
    <property type="entry name" value="DUF3052"/>
    <property type="match status" value="1"/>
</dbReference>